<dbReference type="InterPro" id="IPR015797">
    <property type="entry name" value="NUDIX_hydrolase-like_dom_sf"/>
</dbReference>
<dbReference type="Pfam" id="PF00293">
    <property type="entry name" value="NUDIX"/>
    <property type="match status" value="1"/>
</dbReference>
<evidence type="ECO:0000313" key="4">
    <source>
        <dbReference type="EMBL" id="TYS55145.1"/>
    </source>
</evidence>
<reference evidence="4 5" key="1">
    <citation type="submission" date="2019-08" db="EMBL/GenBank/DDBJ databases">
        <title>Bacillus genomes from the desert of Cuatro Cienegas, Coahuila.</title>
        <authorList>
            <person name="Olmedo-Alvarez G."/>
        </authorList>
    </citation>
    <scope>NUCLEOTIDE SEQUENCE [LARGE SCALE GENOMIC DNA]</scope>
    <source>
        <strain evidence="4 5">CH108_3D</strain>
    </source>
</reference>
<name>A0A5D4RUT3_9BACI</name>
<dbReference type="GO" id="GO:0016787">
    <property type="term" value="F:hydrolase activity"/>
    <property type="evidence" value="ECO:0007669"/>
    <property type="project" value="UniProtKB-KW"/>
</dbReference>
<dbReference type="PRINTS" id="PR00502">
    <property type="entry name" value="NUDIXFAMILY"/>
</dbReference>
<accession>A0A5D4RUT3</accession>
<organism evidence="4 5">
    <name type="scientific">Rossellomorea marisflavi</name>
    <dbReference type="NCBI Taxonomy" id="189381"/>
    <lineage>
        <taxon>Bacteria</taxon>
        <taxon>Bacillati</taxon>
        <taxon>Bacillota</taxon>
        <taxon>Bacilli</taxon>
        <taxon>Bacillales</taxon>
        <taxon>Bacillaceae</taxon>
        <taxon>Rossellomorea</taxon>
    </lineage>
</organism>
<dbReference type="RefSeq" id="WP_148985178.1">
    <property type="nucleotide sequence ID" value="NZ_JBNILK010000003.1"/>
</dbReference>
<dbReference type="PROSITE" id="PS00893">
    <property type="entry name" value="NUDIX_BOX"/>
    <property type="match status" value="1"/>
</dbReference>
<proteinExistence type="inferred from homology"/>
<protein>
    <submittedName>
        <fullName evidence="4">NUDIX domain-containing protein</fullName>
    </submittedName>
</protein>
<evidence type="ECO:0000313" key="5">
    <source>
        <dbReference type="Proteomes" id="UP000322997"/>
    </source>
</evidence>
<dbReference type="InterPro" id="IPR000086">
    <property type="entry name" value="NUDIX_hydrolase_dom"/>
</dbReference>
<gene>
    <name evidence="4" type="ORF">FZC83_09365</name>
</gene>
<dbReference type="Gene3D" id="3.90.79.10">
    <property type="entry name" value="Nucleoside Triphosphate Pyrophosphohydrolase"/>
    <property type="match status" value="1"/>
</dbReference>
<dbReference type="InterPro" id="IPR020476">
    <property type="entry name" value="Nudix_hydrolase"/>
</dbReference>
<dbReference type="PROSITE" id="PS51462">
    <property type="entry name" value="NUDIX"/>
    <property type="match status" value="1"/>
</dbReference>
<dbReference type="Proteomes" id="UP000322997">
    <property type="component" value="Unassembled WGS sequence"/>
</dbReference>
<sequence>MEPIKKAYGYITRNHDGRPQVLVFQHPILEAGIQIPKGTVEAGESPEAAVVREMREETGLTDLGEPVFLADDMWRADDGSTHHRHFYRLDQRDVLDQWQHAPSGGGEEEGLQLTLFWISSPGDIPLARGHGDYLADVLEERPEDGFGCLEASEDVKQVYLLEEGVERIIGETRERISFEEGGAVLVREQTLISEEMGDRRTVTRLMAATNRPLSVEDTGGGGVRAVYAGDHVMIERDGREERVSLHHLPIDTFSVELLLRTLPLEGGYVRSFHAFNVHKGEEQLIEIHADEQASGSFKVRVEFGATTQWYWIRSDTGELLKQYSEPAPGLQVEFRR</sequence>
<evidence type="ECO:0000256" key="2">
    <source>
        <dbReference type="RuleBase" id="RU003476"/>
    </source>
</evidence>
<evidence type="ECO:0000259" key="3">
    <source>
        <dbReference type="PROSITE" id="PS51462"/>
    </source>
</evidence>
<comment type="caution">
    <text evidence="4">The sequence shown here is derived from an EMBL/GenBank/DDBJ whole genome shotgun (WGS) entry which is preliminary data.</text>
</comment>
<feature type="domain" description="Nudix hydrolase" evidence="3">
    <location>
        <begin position="3"/>
        <end position="140"/>
    </location>
</feature>
<evidence type="ECO:0000256" key="1">
    <source>
        <dbReference type="ARBA" id="ARBA00022801"/>
    </source>
</evidence>
<dbReference type="CDD" id="cd04663">
    <property type="entry name" value="NUDIX_Hydrolase"/>
    <property type="match status" value="1"/>
</dbReference>
<dbReference type="SUPFAM" id="SSF55811">
    <property type="entry name" value="Nudix"/>
    <property type="match status" value="1"/>
</dbReference>
<dbReference type="InterPro" id="IPR020084">
    <property type="entry name" value="NUDIX_hydrolase_CS"/>
</dbReference>
<dbReference type="EMBL" id="VTEQ01000002">
    <property type="protein sequence ID" value="TYS55145.1"/>
    <property type="molecule type" value="Genomic_DNA"/>
</dbReference>
<comment type="similarity">
    <text evidence="2">Belongs to the Nudix hydrolase family.</text>
</comment>
<keyword evidence="1 2" id="KW-0378">Hydrolase</keyword>
<dbReference type="AlphaFoldDB" id="A0A5D4RUT3"/>